<dbReference type="AlphaFoldDB" id="A0A0A9C9R6"/>
<name>A0A0A9C9R6_ARUDO</name>
<protein>
    <submittedName>
        <fullName evidence="1">Uncharacterized protein</fullName>
    </submittedName>
</protein>
<dbReference type="EMBL" id="GBRH01229633">
    <property type="protein sequence ID" value="JAD68262.1"/>
    <property type="molecule type" value="Transcribed_RNA"/>
</dbReference>
<accession>A0A0A9C9R6</accession>
<sequence>MKQIFEAKLRSYYIPNTIVIHGGR</sequence>
<reference evidence="1" key="2">
    <citation type="journal article" date="2015" name="Data Brief">
        <title>Shoot transcriptome of the giant reed, Arundo donax.</title>
        <authorList>
            <person name="Barrero R.A."/>
            <person name="Guerrero F.D."/>
            <person name="Moolhuijzen P."/>
            <person name="Goolsby J.A."/>
            <person name="Tidwell J."/>
            <person name="Bellgard S.E."/>
            <person name="Bellgard M.I."/>
        </authorList>
    </citation>
    <scope>NUCLEOTIDE SEQUENCE</scope>
    <source>
        <tissue evidence="1">Shoot tissue taken approximately 20 cm above the soil surface</tissue>
    </source>
</reference>
<organism evidence="1">
    <name type="scientific">Arundo donax</name>
    <name type="common">Giant reed</name>
    <name type="synonym">Donax arundinaceus</name>
    <dbReference type="NCBI Taxonomy" id="35708"/>
    <lineage>
        <taxon>Eukaryota</taxon>
        <taxon>Viridiplantae</taxon>
        <taxon>Streptophyta</taxon>
        <taxon>Embryophyta</taxon>
        <taxon>Tracheophyta</taxon>
        <taxon>Spermatophyta</taxon>
        <taxon>Magnoliopsida</taxon>
        <taxon>Liliopsida</taxon>
        <taxon>Poales</taxon>
        <taxon>Poaceae</taxon>
        <taxon>PACMAD clade</taxon>
        <taxon>Arundinoideae</taxon>
        <taxon>Arundineae</taxon>
        <taxon>Arundo</taxon>
    </lineage>
</organism>
<reference evidence="1" key="1">
    <citation type="submission" date="2014-09" db="EMBL/GenBank/DDBJ databases">
        <authorList>
            <person name="Magalhaes I.L.F."/>
            <person name="Oliveira U."/>
            <person name="Santos F.R."/>
            <person name="Vidigal T.H.D.A."/>
            <person name="Brescovit A.D."/>
            <person name="Santos A.J."/>
        </authorList>
    </citation>
    <scope>NUCLEOTIDE SEQUENCE</scope>
    <source>
        <tissue evidence="1">Shoot tissue taken approximately 20 cm above the soil surface</tissue>
    </source>
</reference>
<proteinExistence type="predicted"/>
<evidence type="ECO:0000313" key="1">
    <source>
        <dbReference type="EMBL" id="JAD68262.1"/>
    </source>
</evidence>